<dbReference type="EMBL" id="JBFOLJ010000005">
    <property type="protein sequence ID" value="KAL2538775.1"/>
    <property type="molecule type" value="Genomic_DNA"/>
</dbReference>
<keyword evidence="2" id="KW-1185">Reference proteome</keyword>
<comment type="caution">
    <text evidence="1">The sequence shown here is derived from an EMBL/GenBank/DDBJ whole genome shotgun (WGS) entry which is preliminary data.</text>
</comment>
<organism evidence="1 2">
    <name type="scientific">Forsythia ovata</name>
    <dbReference type="NCBI Taxonomy" id="205694"/>
    <lineage>
        <taxon>Eukaryota</taxon>
        <taxon>Viridiplantae</taxon>
        <taxon>Streptophyta</taxon>
        <taxon>Embryophyta</taxon>
        <taxon>Tracheophyta</taxon>
        <taxon>Spermatophyta</taxon>
        <taxon>Magnoliopsida</taxon>
        <taxon>eudicotyledons</taxon>
        <taxon>Gunneridae</taxon>
        <taxon>Pentapetalae</taxon>
        <taxon>asterids</taxon>
        <taxon>lamiids</taxon>
        <taxon>Lamiales</taxon>
        <taxon>Oleaceae</taxon>
        <taxon>Forsythieae</taxon>
        <taxon>Forsythia</taxon>
    </lineage>
</organism>
<sequence>MNAVNDYKTIINRTDYSKEANFELSLKRFRGFQDTAMPYNVMSNQIFHVTYRKQGSLDEFLEVNQHSNKQSSRLAVLWMPPLTGELKPTHVQPCNRGDNFIGTGTVIQDHQGTVVASCTAQMTESFTVEPLRMGKL</sequence>
<protein>
    <submittedName>
        <fullName evidence="1">Uncharacterized protein</fullName>
    </submittedName>
</protein>
<evidence type="ECO:0000313" key="2">
    <source>
        <dbReference type="Proteomes" id="UP001604277"/>
    </source>
</evidence>
<reference evidence="2" key="1">
    <citation type="submission" date="2024-07" db="EMBL/GenBank/DDBJ databases">
        <title>Two chromosome-level genome assemblies of Korean endemic species Abeliophyllum distichum and Forsythia ovata (Oleaceae).</title>
        <authorList>
            <person name="Jang H."/>
        </authorList>
    </citation>
    <scope>NUCLEOTIDE SEQUENCE [LARGE SCALE GENOMIC DNA]</scope>
</reference>
<dbReference type="AlphaFoldDB" id="A0ABD1VQZ8"/>
<name>A0ABD1VQZ8_9LAMI</name>
<proteinExistence type="predicted"/>
<accession>A0ABD1VQZ8</accession>
<dbReference type="Proteomes" id="UP001604277">
    <property type="component" value="Unassembled WGS sequence"/>
</dbReference>
<evidence type="ECO:0000313" key="1">
    <source>
        <dbReference type="EMBL" id="KAL2538775.1"/>
    </source>
</evidence>
<gene>
    <name evidence="1" type="ORF">Fot_20166</name>
</gene>